<proteinExistence type="predicted"/>
<evidence type="ECO:0000313" key="3">
    <source>
        <dbReference type="Proteomes" id="UP001558652"/>
    </source>
</evidence>
<evidence type="ECO:0000256" key="1">
    <source>
        <dbReference type="SAM" id="SignalP"/>
    </source>
</evidence>
<dbReference type="Proteomes" id="UP001558652">
    <property type="component" value="Unassembled WGS sequence"/>
</dbReference>
<feature type="chain" id="PRO_5044838202" evidence="1">
    <location>
        <begin position="33"/>
        <end position="247"/>
    </location>
</feature>
<dbReference type="InterPro" id="IPR039782">
    <property type="entry name" value="VPS13B"/>
</dbReference>
<dbReference type="PANTHER" id="PTHR12517:SF0">
    <property type="entry name" value="INTERMEMBRANE LIPID TRANSFER PROTEIN VPS13B"/>
    <property type="match status" value="1"/>
</dbReference>
<feature type="signal peptide" evidence="1">
    <location>
        <begin position="1"/>
        <end position="32"/>
    </location>
</feature>
<reference evidence="2 3" key="1">
    <citation type="submission" date="2024-07" db="EMBL/GenBank/DDBJ databases">
        <title>Chromosome-level genome assembly of the water stick insect Ranatra chinensis (Heteroptera: Nepidae).</title>
        <authorList>
            <person name="Liu X."/>
        </authorList>
    </citation>
    <scope>NUCLEOTIDE SEQUENCE [LARGE SCALE GENOMIC DNA]</scope>
    <source>
        <strain evidence="2">Cailab_2021Rc</strain>
        <tissue evidence="2">Muscle</tissue>
    </source>
</reference>
<name>A0ABD0YQY7_9HEMI</name>
<gene>
    <name evidence="2" type="ORF">AAG570_009355</name>
</gene>
<dbReference type="EMBL" id="JBFDAA010000004">
    <property type="protein sequence ID" value="KAL1137659.1"/>
    <property type="molecule type" value="Genomic_DNA"/>
</dbReference>
<accession>A0ABD0YQY7</accession>
<dbReference type="PANTHER" id="PTHR12517">
    <property type="entry name" value="VACUOLAR PROTEIN SORTING-ASSOCIATED PROTEIN 13B"/>
    <property type="match status" value="1"/>
</dbReference>
<comment type="caution">
    <text evidence="2">The sequence shown here is derived from an EMBL/GenBank/DDBJ whole genome shotgun (WGS) entry which is preliminary data.</text>
</comment>
<keyword evidence="1" id="KW-0732">Signal</keyword>
<protein>
    <submittedName>
        <fullName evidence="2">Uncharacterized protein</fullName>
    </submittedName>
</protein>
<keyword evidence="3" id="KW-1185">Reference proteome</keyword>
<evidence type="ECO:0000313" key="2">
    <source>
        <dbReference type="EMBL" id="KAL1137659.1"/>
    </source>
</evidence>
<dbReference type="AlphaFoldDB" id="A0ABD0YQY7"/>
<organism evidence="2 3">
    <name type="scientific">Ranatra chinensis</name>
    <dbReference type="NCBI Taxonomy" id="642074"/>
    <lineage>
        <taxon>Eukaryota</taxon>
        <taxon>Metazoa</taxon>
        <taxon>Ecdysozoa</taxon>
        <taxon>Arthropoda</taxon>
        <taxon>Hexapoda</taxon>
        <taxon>Insecta</taxon>
        <taxon>Pterygota</taxon>
        <taxon>Neoptera</taxon>
        <taxon>Paraneoptera</taxon>
        <taxon>Hemiptera</taxon>
        <taxon>Heteroptera</taxon>
        <taxon>Panheteroptera</taxon>
        <taxon>Nepomorpha</taxon>
        <taxon>Nepidae</taxon>
        <taxon>Ranatrinae</taxon>
        <taxon>Ranatra</taxon>
    </lineage>
</organism>
<sequence length="247" mass="27340">MYTKHVCIFKLLYLTLYFPKLFFFSTAQKVCGQHIADGRYIVEIVVALEPLDFVLSPVTLGKFLGVIEPLLGWSGFNQPHQKAPQRPLSGQPSLGFTTASLPLLYLNLQYIRILLPATLLPREKNNHDVIVVNIEGVSLKSEAVNPVTRKILRSDLYASAHDWSEIVPQLDSDETCGQNPAVYWNSGVPPGPAHLRSLLSSLNVCLIVAPPIMTKGFVVSGLNVEVSLSKLTFGSFFLFPIIFCLTN</sequence>